<protein>
    <submittedName>
        <fullName evidence="1">Uncharacterized protein</fullName>
    </submittedName>
</protein>
<dbReference type="Proteomes" id="UP000076234">
    <property type="component" value="Chromosome"/>
</dbReference>
<reference evidence="1 2" key="2">
    <citation type="journal article" date="2016" name="Genome Announc.">
        <title>Complete Genome Sequence of Sphingopyxis terrae Strain 203-1 (NBRC 111660), a Polyethylene Glycol Degrader.</title>
        <authorList>
            <person name="Ohtsubo Y."/>
            <person name="Nonoyama S."/>
            <person name="Nagata Y."/>
            <person name="Numata M."/>
            <person name="Tsuchikane K."/>
            <person name="Hosoyama A."/>
            <person name="Yamazoe A."/>
            <person name="Tsuda M."/>
            <person name="Fujita N."/>
            <person name="Kawai F."/>
        </authorList>
    </citation>
    <scope>NUCLEOTIDE SEQUENCE [LARGE SCALE GENOMIC DNA]</scope>
    <source>
        <strain evidence="1 2">203-1</strain>
    </source>
</reference>
<dbReference type="EMBL" id="CP013342">
    <property type="protein sequence ID" value="AMU93605.1"/>
    <property type="molecule type" value="Genomic_DNA"/>
</dbReference>
<evidence type="ECO:0000313" key="1">
    <source>
        <dbReference type="EMBL" id="AMU93605.1"/>
    </source>
</evidence>
<proteinExistence type="predicted"/>
<accession>A0A142VWG6</accession>
<dbReference type="KEGG" id="ster:AOA14_03160"/>
<dbReference type="AlphaFoldDB" id="A0A142VWG6"/>
<gene>
    <name evidence="1" type="ORF">AOA14_03160</name>
</gene>
<reference evidence="2" key="1">
    <citation type="submission" date="2015-11" db="EMBL/GenBank/DDBJ databases">
        <title>Complete genome sequence of a polyethylene glycol-degrading strain Sphingopyxis terrae strain 203-1 (NBRC 15098).</title>
        <authorList>
            <person name="Yoshiyuki O."/>
            <person name="Shouta N."/>
            <person name="Nagata Y."/>
            <person name="Numata M."/>
            <person name="Tsuchikane K."/>
            <person name="Hosoyama A."/>
            <person name="Yamazoe A."/>
            <person name="Tsuda M."/>
            <person name="Fujita N."/>
            <person name="Kawai F."/>
        </authorList>
    </citation>
    <scope>NUCLEOTIDE SEQUENCE [LARGE SCALE GENOMIC DNA]</scope>
    <source>
        <strain evidence="2">203-1</strain>
    </source>
</reference>
<name>A0A142VWG6_9SPHN</name>
<organism evidence="1 2">
    <name type="scientific">Sphingopyxis terrae subsp. terrae NBRC 15098</name>
    <dbReference type="NCBI Taxonomy" id="1219058"/>
    <lineage>
        <taxon>Bacteria</taxon>
        <taxon>Pseudomonadati</taxon>
        <taxon>Pseudomonadota</taxon>
        <taxon>Alphaproteobacteria</taxon>
        <taxon>Sphingomonadales</taxon>
        <taxon>Sphingomonadaceae</taxon>
        <taxon>Sphingopyxis</taxon>
    </lineage>
</organism>
<sequence>MRVYKRTDGFFEYEEVFEAFDQIAGTYWSSGYQSGMFGTEGAALAEITATTPWLRSGA</sequence>
<evidence type="ECO:0000313" key="2">
    <source>
        <dbReference type="Proteomes" id="UP000076234"/>
    </source>
</evidence>